<comment type="caution">
    <text evidence="16">The sequence shown here is derived from an EMBL/GenBank/DDBJ whole genome shotgun (WGS) entry which is preliminary data.</text>
</comment>
<accession>A0A848LAH0</accession>
<dbReference type="Gene3D" id="3.40.47.10">
    <property type="match status" value="1"/>
</dbReference>
<dbReference type="RefSeq" id="WP_169342607.1">
    <property type="nucleotide sequence ID" value="NZ_JABBJJ010000001.1"/>
</dbReference>
<gene>
    <name evidence="13" type="primary">fabH</name>
    <name evidence="16" type="ORF">HG543_00380</name>
</gene>
<sequence>MACTQIIGTGSYAPSRVITNQELEQRVETSDAWIRERTGIQERRQAAPDEATSDMAVQAARRALDMAGVAPEELDLIVVGTITADMPMPSCAAFVQAKLGARRAFAFDVGAACAGSLYAMSVADQFVRSGQVRRALVIGAELLTRVVDWEDRNTSVLFGDGAGAMVLSPSPTPEDGRGILSTHLHSDGTLAELLTIPGGGSRTPMTEEAVRAKLNTLKMNGREVFRVAVRSLVEATQEALAAHGLTPGQVDHVIAHQANARILEAALERLEIPRDKCWLNLHKYGNTSSASLPMTLDEAHRAGRLKRGDVIAMMAIGAGMTWGSAVVRW</sequence>
<keyword evidence="9 13" id="KW-0275">Fatty acid biosynthesis</keyword>
<keyword evidence="8 13" id="KW-0443">Lipid metabolism</keyword>
<dbReference type="NCBIfam" id="NF006829">
    <property type="entry name" value="PRK09352.1"/>
    <property type="match status" value="1"/>
</dbReference>
<feature type="active site" evidence="13">
    <location>
        <position position="286"/>
    </location>
</feature>
<comment type="subcellular location">
    <subcellularLocation>
        <location evidence="13">Cytoplasm</location>
    </subcellularLocation>
</comment>
<evidence type="ECO:0000256" key="10">
    <source>
        <dbReference type="ARBA" id="ARBA00023268"/>
    </source>
</evidence>
<keyword evidence="17" id="KW-1185">Reference proteome</keyword>
<dbReference type="PANTHER" id="PTHR34069:SF2">
    <property type="entry name" value="BETA-KETOACYL-[ACYL-CARRIER-PROTEIN] SYNTHASE III"/>
    <property type="match status" value="1"/>
</dbReference>
<evidence type="ECO:0000256" key="11">
    <source>
        <dbReference type="ARBA" id="ARBA00023315"/>
    </source>
</evidence>
<dbReference type="InterPro" id="IPR013751">
    <property type="entry name" value="ACP_syn_III_N"/>
</dbReference>
<comment type="subunit">
    <text evidence="13">Homodimer.</text>
</comment>
<protein>
    <recommendedName>
        <fullName evidence="3 13">Beta-ketoacyl-[acyl-carrier-protein] synthase III</fullName>
        <shortName evidence="13">Beta-ketoacyl-ACP synthase III</shortName>
        <shortName evidence="13">KAS III</shortName>
        <ecNumber evidence="3 13">2.3.1.180</ecNumber>
    </recommendedName>
    <alternativeName>
        <fullName evidence="13">3-oxoacyl-[acyl-carrier-protein] synthase 3</fullName>
    </alternativeName>
    <alternativeName>
        <fullName evidence="13">3-oxoacyl-[acyl-carrier-protein] synthase III</fullName>
    </alternativeName>
</protein>
<evidence type="ECO:0000256" key="1">
    <source>
        <dbReference type="ARBA" id="ARBA00005194"/>
    </source>
</evidence>
<keyword evidence="7 13" id="KW-0276">Fatty acid metabolism</keyword>
<dbReference type="Pfam" id="PF08541">
    <property type="entry name" value="ACP_syn_III_C"/>
    <property type="match status" value="1"/>
</dbReference>
<organism evidence="16 17">
    <name type="scientific">Pyxidicoccus fallax</name>
    <dbReference type="NCBI Taxonomy" id="394095"/>
    <lineage>
        <taxon>Bacteria</taxon>
        <taxon>Pseudomonadati</taxon>
        <taxon>Myxococcota</taxon>
        <taxon>Myxococcia</taxon>
        <taxon>Myxococcales</taxon>
        <taxon>Cystobacterineae</taxon>
        <taxon>Myxococcaceae</taxon>
        <taxon>Pyxidicoccus</taxon>
    </lineage>
</organism>
<dbReference type="GO" id="GO:0005737">
    <property type="term" value="C:cytoplasm"/>
    <property type="evidence" value="ECO:0007669"/>
    <property type="project" value="UniProtKB-SubCell"/>
</dbReference>
<dbReference type="NCBIfam" id="TIGR00747">
    <property type="entry name" value="fabH"/>
    <property type="match status" value="1"/>
</dbReference>
<feature type="region of interest" description="ACP-binding" evidence="13">
    <location>
        <begin position="257"/>
        <end position="261"/>
    </location>
</feature>
<comment type="function">
    <text evidence="13">Catalyzes the condensation reaction of fatty acid synthesis by the addition to an acyl acceptor of two carbons from malonyl-ACP. Catalyzes the first condensation reaction which initiates fatty acid synthesis and may therefore play a role in governing the total rate of fatty acid production. Possesses both acetoacetyl-ACP synthase and acetyl transacylase activities. Its substrate specificity determines the biosynthesis of branched-chain and/or straight-chain of fatty acids.</text>
</comment>
<evidence type="ECO:0000256" key="3">
    <source>
        <dbReference type="ARBA" id="ARBA00012333"/>
    </source>
</evidence>
<dbReference type="FunFam" id="3.40.47.10:FF:000004">
    <property type="entry name" value="3-oxoacyl-[acyl-carrier-protein] synthase 3"/>
    <property type="match status" value="1"/>
</dbReference>
<dbReference type="GO" id="GO:0004315">
    <property type="term" value="F:3-oxoacyl-[acyl-carrier-protein] synthase activity"/>
    <property type="evidence" value="ECO:0007669"/>
    <property type="project" value="InterPro"/>
</dbReference>
<evidence type="ECO:0000256" key="8">
    <source>
        <dbReference type="ARBA" id="ARBA00023098"/>
    </source>
</evidence>
<keyword evidence="4 13" id="KW-0963">Cytoplasm</keyword>
<dbReference type="CDD" id="cd00830">
    <property type="entry name" value="KAS_III"/>
    <property type="match status" value="1"/>
</dbReference>
<dbReference type="GO" id="GO:0044550">
    <property type="term" value="P:secondary metabolite biosynthetic process"/>
    <property type="evidence" value="ECO:0007669"/>
    <property type="project" value="TreeGrafter"/>
</dbReference>
<dbReference type="GO" id="GO:0033818">
    <property type="term" value="F:beta-ketoacyl-acyl-carrier-protein synthase III activity"/>
    <property type="evidence" value="ECO:0007669"/>
    <property type="project" value="UniProtKB-UniRule"/>
</dbReference>
<feature type="domain" description="Beta-ketoacyl-[acyl-carrier-protein] synthase III C-terminal" evidence="14">
    <location>
        <begin position="240"/>
        <end position="329"/>
    </location>
</feature>
<dbReference type="UniPathway" id="UPA00094"/>
<dbReference type="GO" id="GO:0006633">
    <property type="term" value="P:fatty acid biosynthetic process"/>
    <property type="evidence" value="ECO:0007669"/>
    <property type="project" value="UniProtKB-UniRule"/>
</dbReference>
<dbReference type="Proteomes" id="UP000518300">
    <property type="component" value="Unassembled WGS sequence"/>
</dbReference>
<evidence type="ECO:0000256" key="2">
    <source>
        <dbReference type="ARBA" id="ARBA00008642"/>
    </source>
</evidence>
<dbReference type="EC" id="2.3.1.180" evidence="3 13"/>
<evidence type="ECO:0000256" key="4">
    <source>
        <dbReference type="ARBA" id="ARBA00022490"/>
    </source>
</evidence>
<dbReference type="InterPro" id="IPR013747">
    <property type="entry name" value="ACP_syn_III_C"/>
</dbReference>
<comment type="catalytic activity">
    <reaction evidence="12">
        <text>malonyl-[ACP] + acetyl-CoA + H(+) = 3-oxobutanoyl-[ACP] + CO2 + CoA</text>
        <dbReference type="Rhea" id="RHEA:12080"/>
        <dbReference type="Rhea" id="RHEA-COMP:9623"/>
        <dbReference type="Rhea" id="RHEA-COMP:9625"/>
        <dbReference type="ChEBI" id="CHEBI:15378"/>
        <dbReference type="ChEBI" id="CHEBI:16526"/>
        <dbReference type="ChEBI" id="CHEBI:57287"/>
        <dbReference type="ChEBI" id="CHEBI:57288"/>
        <dbReference type="ChEBI" id="CHEBI:78449"/>
        <dbReference type="ChEBI" id="CHEBI:78450"/>
        <dbReference type="EC" id="2.3.1.180"/>
    </reaction>
    <physiologicalReaction direction="left-to-right" evidence="12">
        <dbReference type="Rhea" id="RHEA:12081"/>
    </physiologicalReaction>
</comment>
<keyword evidence="10 13" id="KW-0511">Multifunctional enzyme</keyword>
<dbReference type="AlphaFoldDB" id="A0A848LAH0"/>
<evidence type="ECO:0000313" key="17">
    <source>
        <dbReference type="Proteomes" id="UP000518300"/>
    </source>
</evidence>
<evidence type="ECO:0000256" key="9">
    <source>
        <dbReference type="ARBA" id="ARBA00023160"/>
    </source>
</evidence>
<comment type="pathway">
    <text evidence="1 13">Lipid metabolism; fatty acid biosynthesis.</text>
</comment>
<dbReference type="InterPro" id="IPR004655">
    <property type="entry name" value="FabH"/>
</dbReference>
<evidence type="ECO:0000256" key="13">
    <source>
        <dbReference type="HAMAP-Rule" id="MF_01815"/>
    </source>
</evidence>
<dbReference type="HAMAP" id="MF_01815">
    <property type="entry name" value="FabH"/>
    <property type="match status" value="1"/>
</dbReference>
<dbReference type="PANTHER" id="PTHR34069">
    <property type="entry name" value="3-OXOACYL-[ACYL-CARRIER-PROTEIN] SYNTHASE 3"/>
    <property type="match status" value="1"/>
</dbReference>
<dbReference type="InterPro" id="IPR016039">
    <property type="entry name" value="Thiolase-like"/>
</dbReference>
<feature type="domain" description="Beta-ketoacyl-[acyl-carrier-protein] synthase III N-terminal" evidence="15">
    <location>
        <begin position="107"/>
        <end position="188"/>
    </location>
</feature>
<feature type="active site" evidence="13">
    <location>
        <position position="256"/>
    </location>
</feature>
<feature type="active site" evidence="13">
    <location>
        <position position="113"/>
    </location>
</feature>
<dbReference type="Pfam" id="PF08545">
    <property type="entry name" value="ACP_syn_III"/>
    <property type="match status" value="1"/>
</dbReference>
<evidence type="ECO:0000259" key="14">
    <source>
        <dbReference type="Pfam" id="PF08541"/>
    </source>
</evidence>
<keyword evidence="5 13" id="KW-0444">Lipid biosynthesis</keyword>
<evidence type="ECO:0000313" key="16">
    <source>
        <dbReference type="EMBL" id="NMO13331.1"/>
    </source>
</evidence>
<evidence type="ECO:0000256" key="5">
    <source>
        <dbReference type="ARBA" id="ARBA00022516"/>
    </source>
</evidence>
<evidence type="ECO:0000259" key="15">
    <source>
        <dbReference type="Pfam" id="PF08545"/>
    </source>
</evidence>
<dbReference type="EMBL" id="JABBJJ010000001">
    <property type="protein sequence ID" value="NMO13331.1"/>
    <property type="molecule type" value="Genomic_DNA"/>
</dbReference>
<name>A0A848LAH0_9BACT</name>
<comment type="domain">
    <text evidence="13">The last Arg residue of the ACP-binding site is essential for the weak association between ACP/AcpP and FabH.</text>
</comment>
<evidence type="ECO:0000256" key="7">
    <source>
        <dbReference type="ARBA" id="ARBA00022832"/>
    </source>
</evidence>
<evidence type="ECO:0000256" key="6">
    <source>
        <dbReference type="ARBA" id="ARBA00022679"/>
    </source>
</evidence>
<dbReference type="SUPFAM" id="SSF53901">
    <property type="entry name" value="Thiolase-like"/>
    <property type="match status" value="1"/>
</dbReference>
<comment type="similarity">
    <text evidence="2 13">Belongs to the thiolase-like superfamily. FabH family.</text>
</comment>
<evidence type="ECO:0000256" key="12">
    <source>
        <dbReference type="ARBA" id="ARBA00051096"/>
    </source>
</evidence>
<keyword evidence="11 13" id="KW-0012">Acyltransferase</keyword>
<proteinExistence type="inferred from homology"/>
<reference evidence="16 17" key="1">
    <citation type="submission" date="2020-04" db="EMBL/GenBank/DDBJ databases">
        <title>Draft genome of Pyxidicoccus fallax type strain.</title>
        <authorList>
            <person name="Whitworth D.E."/>
        </authorList>
    </citation>
    <scope>NUCLEOTIDE SEQUENCE [LARGE SCALE GENOMIC DNA]</scope>
    <source>
        <strain evidence="16 17">DSM 14698</strain>
    </source>
</reference>
<keyword evidence="6 13" id="KW-0808">Transferase</keyword>